<dbReference type="STRING" id="252740.A0A423W1P6"/>
<name>A0A423W1P6_CYTCH</name>
<evidence type="ECO:0008006" key="3">
    <source>
        <dbReference type="Google" id="ProtNLM"/>
    </source>
</evidence>
<gene>
    <name evidence="1" type="ORF">VSDG_04741</name>
</gene>
<keyword evidence="2" id="KW-1185">Reference proteome</keyword>
<dbReference type="InterPro" id="IPR029058">
    <property type="entry name" value="AB_hydrolase_fold"/>
</dbReference>
<evidence type="ECO:0000313" key="2">
    <source>
        <dbReference type="Proteomes" id="UP000284375"/>
    </source>
</evidence>
<dbReference type="AlphaFoldDB" id="A0A423W1P6"/>
<accession>A0A423W1P6</accession>
<organism evidence="1 2">
    <name type="scientific">Cytospora chrysosperma</name>
    <name type="common">Cytospora canker fungus</name>
    <name type="synonym">Sphaeria chrysosperma</name>
    <dbReference type="NCBI Taxonomy" id="252740"/>
    <lineage>
        <taxon>Eukaryota</taxon>
        <taxon>Fungi</taxon>
        <taxon>Dikarya</taxon>
        <taxon>Ascomycota</taxon>
        <taxon>Pezizomycotina</taxon>
        <taxon>Sordariomycetes</taxon>
        <taxon>Sordariomycetidae</taxon>
        <taxon>Diaporthales</taxon>
        <taxon>Cytosporaceae</taxon>
        <taxon>Cytospora</taxon>
    </lineage>
</organism>
<proteinExistence type="predicted"/>
<dbReference type="EMBL" id="LJZO01000017">
    <property type="protein sequence ID" value="ROV97248.1"/>
    <property type="molecule type" value="Genomic_DNA"/>
</dbReference>
<dbReference type="SUPFAM" id="SSF53474">
    <property type="entry name" value="alpha/beta-Hydrolases"/>
    <property type="match status" value="1"/>
</dbReference>
<dbReference type="OrthoDB" id="10019231at2759"/>
<dbReference type="PANTHER" id="PTHR17630:SF55">
    <property type="entry name" value="DIENELACTONE HYDROLASE FAMILY PROTEIN (AFU_ORTHOLOGUE AFUA_1G01900)"/>
    <property type="match status" value="1"/>
</dbReference>
<dbReference type="PANTHER" id="PTHR17630">
    <property type="entry name" value="DIENELACTONE HYDROLASE"/>
    <property type="match status" value="1"/>
</dbReference>
<dbReference type="Gene3D" id="3.40.50.1820">
    <property type="entry name" value="alpha/beta hydrolase"/>
    <property type="match status" value="1"/>
</dbReference>
<sequence>MASILQAWIPQERNNMLIDRPWAISQDAKISTTSRMASNPDVVRHADRHSRAARLQHKAYITGDDPDVAIMVIHDLFGWDFPNTRLLADHLAREAGATVYVPDFFGGARLPWAPVAAGRSEALGDSLARFVRDNGRDVARARGAGVREGAARGGPLRAEHRPPLVDCISVGHQSLLTAEDVDGVGGGGIHVQMLAPEVEPVYTAEMKLHTFTALQRLNVPFEYRHFPGVAHACFIRGSDSEEHPGEREAMVRAKNAIVSWMRECLHGVAGE</sequence>
<comment type="caution">
    <text evidence="1">The sequence shown here is derived from an EMBL/GenBank/DDBJ whole genome shotgun (WGS) entry which is preliminary data.</text>
</comment>
<protein>
    <recommendedName>
        <fullName evidence="3">Dienelactone hydrolase domain-containing protein</fullName>
    </recommendedName>
</protein>
<evidence type="ECO:0000313" key="1">
    <source>
        <dbReference type="EMBL" id="ROV97248.1"/>
    </source>
</evidence>
<dbReference type="Proteomes" id="UP000284375">
    <property type="component" value="Unassembled WGS sequence"/>
</dbReference>
<reference evidence="1 2" key="1">
    <citation type="submission" date="2015-09" db="EMBL/GenBank/DDBJ databases">
        <title>Host preference determinants of Valsa canker pathogens revealed by comparative genomics.</title>
        <authorList>
            <person name="Yin Z."/>
            <person name="Huang L."/>
        </authorList>
    </citation>
    <scope>NUCLEOTIDE SEQUENCE [LARGE SCALE GENOMIC DNA]</scope>
    <source>
        <strain evidence="1 2">YSFL</strain>
    </source>
</reference>